<dbReference type="Proteomes" id="UP000195607">
    <property type="component" value="Chromosome I"/>
</dbReference>
<evidence type="ECO:0000313" key="8">
    <source>
        <dbReference type="Proteomes" id="UP000195607"/>
    </source>
</evidence>
<dbReference type="EC" id="3.1.3.71" evidence="3"/>
<dbReference type="EMBL" id="LT671858">
    <property type="protein sequence ID" value="SIM35613.1"/>
    <property type="molecule type" value="Genomic_DNA"/>
</dbReference>
<evidence type="ECO:0000313" key="7">
    <source>
        <dbReference type="EMBL" id="SIM35613.1"/>
    </source>
</evidence>
<dbReference type="PANTHER" id="PTHR37311:SF1">
    <property type="entry name" value="2-PHOSPHOSULFOLACTATE PHOSPHATASE-RELATED"/>
    <property type="match status" value="1"/>
</dbReference>
<dbReference type="SUPFAM" id="SSF142823">
    <property type="entry name" value="ComB-like"/>
    <property type="match status" value="1"/>
</dbReference>
<evidence type="ECO:0000256" key="1">
    <source>
        <dbReference type="ARBA" id="ARBA00001946"/>
    </source>
</evidence>
<dbReference type="PANTHER" id="PTHR37311">
    <property type="entry name" value="2-PHOSPHOSULFOLACTATE PHOSPHATASE-RELATED"/>
    <property type="match status" value="1"/>
</dbReference>
<dbReference type="RefSeq" id="WP_172399370.1">
    <property type="nucleotide sequence ID" value="NZ_LT671858.1"/>
</dbReference>
<dbReference type="GO" id="GO:0000287">
    <property type="term" value="F:magnesium ion binding"/>
    <property type="evidence" value="ECO:0007669"/>
    <property type="project" value="InterPro"/>
</dbReference>
<comment type="similarity">
    <text evidence="2">Belongs to the ComB family.</text>
</comment>
<dbReference type="GeneID" id="41587537"/>
<dbReference type="InterPro" id="IPR036702">
    <property type="entry name" value="ComB-like_sf"/>
</dbReference>
<sequence>MEVNIVNGRKENQFSKNPKILIDIYRSTTTMPLMLKKGASKIIPVSSVSVAKKMKNEYPDYIIAGERYGFKVPGFQMSNSPYEVMNTDLDGKTIIFTSTNGTKVLNKIKDSEVIFICSYANVFATLPFLKNFSVIEAVLSGRPDGYADEDYYFGMFVKTYMETGKDQFDYYIEQTRKGQGTKRLSMIGGKKDVELCLQRDLVPFPVIFQNGEIIRKPQE</sequence>
<dbReference type="AlphaFoldDB" id="A0A1N5SHV9"/>
<name>A0A1N5SHV9_9ARCH</name>
<keyword evidence="5" id="KW-0460">Magnesium</keyword>
<comment type="catalytic activity">
    <reaction evidence="6">
        <text>(2R)-O-phospho-3-sulfolactate + H2O = (2R)-3-sulfolactate + phosphate</text>
        <dbReference type="Rhea" id="RHEA:23416"/>
        <dbReference type="ChEBI" id="CHEBI:15377"/>
        <dbReference type="ChEBI" id="CHEBI:15597"/>
        <dbReference type="ChEBI" id="CHEBI:43474"/>
        <dbReference type="ChEBI" id="CHEBI:58738"/>
        <dbReference type="EC" id="3.1.3.71"/>
    </reaction>
</comment>
<accession>A0A1N5SHV9</accession>
<organism evidence="7 8">
    <name type="scientific">Cuniculiplasma divulgatum</name>
    <dbReference type="NCBI Taxonomy" id="1673428"/>
    <lineage>
        <taxon>Archaea</taxon>
        <taxon>Methanobacteriati</taxon>
        <taxon>Thermoplasmatota</taxon>
        <taxon>Thermoplasmata</taxon>
        <taxon>Thermoplasmatales</taxon>
        <taxon>Cuniculiplasmataceae</taxon>
        <taxon>Cuniculiplasma</taxon>
    </lineage>
</organism>
<dbReference type="Gene3D" id="3.90.1560.10">
    <property type="entry name" value="ComB-like"/>
    <property type="match status" value="1"/>
</dbReference>
<evidence type="ECO:0000256" key="2">
    <source>
        <dbReference type="ARBA" id="ARBA00009997"/>
    </source>
</evidence>
<evidence type="ECO:0000256" key="6">
    <source>
        <dbReference type="ARBA" id="ARBA00033711"/>
    </source>
</evidence>
<dbReference type="Pfam" id="PF04029">
    <property type="entry name" value="2-ph_phosp"/>
    <property type="match status" value="1"/>
</dbReference>
<evidence type="ECO:0000256" key="4">
    <source>
        <dbReference type="ARBA" id="ARBA00022801"/>
    </source>
</evidence>
<proteinExistence type="inferred from homology"/>
<evidence type="ECO:0000256" key="5">
    <source>
        <dbReference type="ARBA" id="ARBA00022842"/>
    </source>
</evidence>
<reference evidence="7 8" key="1">
    <citation type="submission" date="2016-04" db="EMBL/GenBank/DDBJ databases">
        <authorList>
            <person name="Evans L.H."/>
            <person name="Alamgir A."/>
            <person name="Owens N."/>
            <person name="Weber N.D."/>
            <person name="Virtaneva K."/>
            <person name="Barbian K."/>
            <person name="Babar A."/>
            <person name="Rosenke K."/>
        </authorList>
    </citation>
    <scope>NUCLEOTIDE SEQUENCE [LARGE SCALE GENOMIC DNA]</scope>
    <source>
        <strain evidence="8">S5(T) (JCM 30642 \VKM B-2941)</strain>
    </source>
</reference>
<comment type="cofactor">
    <cofactor evidence="1">
        <name>Mg(2+)</name>
        <dbReference type="ChEBI" id="CHEBI:18420"/>
    </cofactor>
</comment>
<dbReference type="InterPro" id="IPR005238">
    <property type="entry name" value="ComB-like"/>
</dbReference>
<dbReference type="GO" id="GO:0050545">
    <property type="term" value="F:sulfopyruvate decarboxylase activity"/>
    <property type="evidence" value="ECO:0007669"/>
    <property type="project" value="TreeGrafter"/>
</dbReference>
<dbReference type="GO" id="GO:0050532">
    <property type="term" value="F:2-phosphosulfolactate phosphatase activity"/>
    <property type="evidence" value="ECO:0007669"/>
    <property type="project" value="UniProtKB-EC"/>
</dbReference>
<gene>
    <name evidence="7" type="ORF">CSP5_0234</name>
</gene>
<evidence type="ECO:0000256" key="3">
    <source>
        <dbReference type="ARBA" id="ARBA00012953"/>
    </source>
</evidence>
<keyword evidence="4" id="KW-0378">Hydrolase</keyword>
<protein>
    <recommendedName>
        <fullName evidence="3">2-phosphosulfolactate phosphatase</fullName>
        <ecNumber evidence="3">3.1.3.71</ecNumber>
    </recommendedName>
</protein>